<organism evidence="2 3">
    <name type="scientific">Xylaria bambusicola</name>
    <dbReference type="NCBI Taxonomy" id="326684"/>
    <lineage>
        <taxon>Eukaryota</taxon>
        <taxon>Fungi</taxon>
        <taxon>Dikarya</taxon>
        <taxon>Ascomycota</taxon>
        <taxon>Pezizomycotina</taxon>
        <taxon>Sordariomycetes</taxon>
        <taxon>Xylariomycetidae</taxon>
        <taxon>Xylariales</taxon>
        <taxon>Xylariaceae</taxon>
        <taxon>Xylaria</taxon>
    </lineage>
</organism>
<name>A0AAN7Z9E5_9PEZI</name>
<accession>A0AAN7Z9E5</accession>
<dbReference type="InterPro" id="IPR040976">
    <property type="entry name" value="Pkinase_fungal"/>
</dbReference>
<reference evidence="2 3" key="1">
    <citation type="submission" date="2023-10" db="EMBL/GenBank/DDBJ databases">
        <title>Draft genome sequence of Xylaria bambusicola isolate GMP-LS, the root and basal stem rot pathogen of sugarcane in Indonesia.</title>
        <authorList>
            <person name="Selvaraj P."/>
            <person name="Muralishankar V."/>
            <person name="Muruganantham S."/>
            <person name="Sp S."/>
            <person name="Haryani S."/>
            <person name="Lau K.J.X."/>
            <person name="Naqvi N.I."/>
        </authorList>
    </citation>
    <scope>NUCLEOTIDE SEQUENCE [LARGE SCALE GENOMIC DNA]</scope>
    <source>
        <strain evidence="2">GMP-LS</strain>
    </source>
</reference>
<evidence type="ECO:0000313" key="3">
    <source>
        <dbReference type="Proteomes" id="UP001305414"/>
    </source>
</evidence>
<dbReference type="AlphaFoldDB" id="A0AAN7Z9E5"/>
<sequence length="260" mass="29349">MDTLLAAHDEILDNIDGRMHGPMNQFIEKHFGHFQYIHQDGLLKIQPRGRASSQFAIPPAAPSPDDFLHWFSQCVSGGLDGARGAWHIHPAESGDAEDGARVLFTITPSPASKVETEWDHVQVVGQFYQNGYVCYRNGLVELCRSAYQVFARQPTRLFLHGFYIRGSLIEFWVFDRSGLYCSEVFHTQNDLVQFLSVILSYQRMTDQELGKSDLIQIDDGGSYIAPDSIDGTLFGKALSRQPTYRLSLGFDWGWNNLLQG</sequence>
<dbReference type="EMBL" id="JAWHQM010000013">
    <property type="protein sequence ID" value="KAK5629961.1"/>
    <property type="molecule type" value="Genomic_DNA"/>
</dbReference>
<proteinExistence type="predicted"/>
<dbReference type="PANTHER" id="PTHR38248">
    <property type="entry name" value="FUNK1 6"/>
    <property type="match status" value="1"/>
</dbReference>
<gene>
    <name evidence="2" type="ORF">RRF57_005676</name>
</gene>
<dbReference type="PANTHER" id="PTHR38248:SF2">
    <property type="entry name" value="FUNK1 11"/>
    <property type="match status" value="1"/>
</dbReference>
<comment type="caution">
    <text evidence="2">The sequence shown here is derived from an EMBL/GenBank/DDBJ whole genome shotgun (WGS) entry which is preliminary data.</text>
</comment>
<evidence type="ECO:0000259" key="1">
    <source>
        <dbReference type="Pfam" id="PF17667"/>
    </source>
</evidence>
<dbReference type="Pfam" id="PF17667">
    <property type="entry name" value="Pkinase_fungal"/>
    <property type="match status" value="1"/>
</dbReference>
<feature type="domain" description="Fungal-type protein kinase" evidence="1">
    <location>
        <begin position="111"/>
        <end position="226"/>
    </location>
</feature>
<dbReference type="Proteomes" id="UP001305414">
    <property type="component" value="Unassembled WGS sequence"/>
</dbReference>
<keyword evidence="3" id="KW-1185">Reference proteome</keyword>
<evidence type="ECO:0000313" key="2">
    <source>
        <dbReference type="EMBL" id="KAK5629961.1"/>
    </source>
</evidence>
<protein>
    <recommendedName>
        <fullName evidence="1">Fungal-type protein kinase domain-containing protein</fullName>
    </recommendedName>
</protein>